<organism evidence="4 5">
    <name type="scientific">Hespellia stercorisuis DSM 15480</name>
    <dbReference type="NCBI Taxonomy" id="1121950"/>
    <lineage>
        <taxon>Bacteria</taxon>
        <taxon>Bacillati</taxon>
        <taxon>Bacillota</taxon>
        <taxon>Clostridia</taxon>
        <taxon>Lachnospirales</taxon>
        <taxon>Lachnospiraceae</taxon>
        <taxon>Hespellia</taxon>
    </lineage>
</organism>
<keyword evidence="2" id="KW-0812">Transmembrane</keyword>
<evidence type="ECO:0000313" key="5">
    <source>
        <dbReference type="Proteomes" id="UP000184301"/>
    </source>
</evidence>
<dbReference type="STRING" id="1121950.SAMN02745243_03418"/>
<feature type="transmembrane region" description="Helical" evidence="2">
    <location>
        <begin position="44"/>
        <end position="68"/>
    </location>
</feature>
<keyword evidence="5" id="KW-1185">Reference proteome</keyword>
<dbReference type="EMBL" id="FQZY01000067">
    <property type="protein sequence ID" value="SHK64757.1"/>
    <property type="molecule type" value="Genomic_DNA"/>
</dbReference>
<reference evidence="4 5" key="1">
    <citation type="submission" date="2016-11" db="EMBL/GenBank/DDBJ databases">
        <authorList>
            <person name="Jaros S."/>
            <person name="Januszkiewicz K."/>
            <person name="Wedrychowicz H."/>
        </authorList>
    </citation>
    <scope>NUCLEOTIDE SEQUENCE [LARGE SCALE GENOMIC DNA]</scope>
    <source>
        <strain evidence="4 5">DSM 15480</strain>
    </source>
</reference>
<gene>
    <name evidence="4" type="ORF">SAMN02745243_03418</name>
</gene>
<feature type="compositionally biased region" description="Basic and acidic residues" evidence="1">
    <location>
        <begin position="87"/>
        <end position="132"/>
    </location>
</feature>
<feature type="domain" description="SseB protein N-terminal" evidence="3">
    <location>
        <begin position="280"/>
        <end position="372"/>
    </location>
</feature>
<evidence type="ECO:0000259" key="3">
    <source>
        <dbReference type="Pfam" id="PF07179"/>
    </source>
</evidence>
<feature type="transmembrane region" description="Helical" evidence="2">
    <location>
        <begin position="7"/>
        <end position="32"/>
    </location>
</feature>
<evidence type="ECO:0000256" key="1">
    <source>
        <dbReference type="SAM" id="MobiDB-lite"/>
    </source>
</evidence>
<keyword evidence="2" id="KW-0472">Membrane</keyword>
<dbReference type="AlphaFoldDB" id="A0A1M6U6D2"/>
<evidence type="ECO:0000256" key="2">
    <source>
        <dbReference type="SAM" id="Phobius"/>
    </source>
</evidence>
<accession>A0A1M6U6D2</accession>
<name>A0A1M6U6D2_9FIRM</name>
<dbReference type="Proteomes" id="UP000184301">
    <property type="component" value="Unassembled WGS sequence"/>
</dbReference>
<dbReference type="InterPro" id="IPR009000">
    <property type="entry name" value="Transl_B-barrel_sf"/>
</dbReference>
<dbReference type="Pfam" id="PF07179">
    <property type="entry name" value="SseB"/>
    <property type="match status" value="1"/>
</dbReference>
<dbReference type="InterPro" id="IPR009839">
    <property type="entry name" value="SseB_N"/>
</dbReference>
<dbReference type="OrthoDB" id="1763382at2"/>
<dbReference type="Gene3D" id="2.40.30.10">
    <property type="entry name" value="Translation factors"/>
    <property type="match status" value="1"/>
</dbReference>
<evidence type="ECO:0000313" key="4">
    <source>
        <dbReference type="EMBL" id="SHK64757.1"/>
    </source>
</evidence>
<proteinExistence type="predicted"/>
<protein>
    <submittedName>
        <fullName evidence="4">SseB protein N-terminal domain-containing protein</fullName>
    </submittedName>
</protein>
<sequence length="375" mass="42667">MKIVKKIIGVLLIIVGILAALLGALGIAAVLHDAVLWGSDSSEMAQLIVFATICAIGVGVIRGGWILIRGRKRKAAEEQKMSGPQESRQDSREPGPQEDRQESREPGPQEERQESQEPGPQEDHQYSREPRQQENQQEWWAKDYEARFTLLVEDVFPIFTDGIVASGVIIGGPLAVHEEVWVLSEDGGQYRLQTAQIEAFQDEIVRKVYRTQNRERVGLLFQDPKAAAMKPGDVISNVRPNLEDVNIPIENPRLKGLIAGENYALLDRMKEWINQEMKQRTRFLVVVELDIQPEENGDGTAVFQKNSHMSFPYLTTREGENYQPVFTDWAELSKWRMEEKPQTMMMTYEDVRAITGHDERISGFVVNPFSDNYME</sequence>
<keyword evidence="2" id="KW-1133">Transmembrane helix</keyword>
<dbReference type="SUPFAM" id="SSF50447">
    <property type="entry name" value="Translation proteins"/>
    <property type="match status" value="1"/>
</dbReference>
<dbReference type="RefSeq" id="WP_159434669.1">
    <property type="nucleotide sequence ID" value="NZ_FQZY01000067.1"/>
</dbReference>
<feature type="region of interest" description="Disordered" evidence="1">
    <location>
        <begin position="76"/>
        <end position="136"/>
    </location>
</feature>